<gene>
    <name evidence="1" type="ORF">G3M48_001444</name>
</gene>
<accession>A0AAW0RZA3</accession>
<keyword evidence="2" id="KW-1185">Reference proteome</keyword>
<reference evidence="1 2" key="1">
    <citation type="submission" date="2020-02" db="EMBL/GenBank/DDBJ databases">
        <title>Comparative genomics of the hypocrealean fungal genus Beauvera.</title>
        <authorList>
            <person name="Showalter D.N."/>
            <person name="Bushley K.E."/>
            <person name="Rehner S.A."/>
        </authorList>
    </citation>
    <scope>NUCLEOTIDE SEQUENCE [LARGE SCALE GENOMIC DNA]</scope>
    <source>
        <strain evidence="1 2">ARSEF4384</strain>
    </source>
</reference>
<evidence type="ECO:0000313" key="1">
    <source>
        <dbReference type="EMBL" id="KAK8147545.1"/>
    </source>
</evidence>
<comment type="caution">
    <text evidence="1">The sequence shown here is derived from an EMBL/GenBank/DDBJ whole genome shotgun (WGS) entry which is preliminary data.</text>
</comment>
<dbReference type="AlphaFoldDB" id="A0AAW0RZA3"/>
<organism evidence="1 2">
    <name type="scientific">Beauveria asiatica</name>
    <dbReference type="NCBI Taxonomy" id="1069075"/>
    <lineage>
        <taxon>Eukaryota</taxon>
        <taxon>Fungi</taxon>
        <taxon>Dikarya</taxon>
        <taxon>Ascomycota</taxon>
        <taxon>Pezizomycotina</taxon>
        <taxon>Sordariomycetes</taxon>
        <taxon>Hypocreomycetidae</taxon>
        <taxon>Hypocreales</taxon>
        <taxon>Cordycipitaceae</taxon>
        <taxon>Beauveria</taxon>
    </lineage>
</organism>
<dbReference type="EMBL" id="JAAHCF010000140">
    <property type="protein sequence ID" value="KAK8147545.1"/>
    <property type="molecule type" value="Genomic_DNA"/>
</dbReference>
<dbReference type="Proteomes" id="UP001397290">
    <property type="component" value="Unassembled WGS sequence"/>
</dbReference>
<proteinExistence type="predicted"/>
<name>A0AAW0RZA3_9HYPO</name>
<evidence type="ECO:0000313" key="2">
    <source>
        <dbReference type="Proteomes" id="UP001397290"/>
    </source>
</evidence>
<sequence length="293" mass="32111">MEAKTVQHAYFAGRSATGLLEGGHSAILESVRLTPFKKPSTGKVHPEEVPSEEVPVPEFRLEKMTHTLQVCEFLLETAEKLPCFEGSELMIRLPAEEASQSLIVAAYLAGLLLPRFPYEDSLETYTLAAVLKAGIVQRSETDLTLVLVELEVYIDHLTWHEAAFEVLKKNEGNFQVPGRDLIYFDGASSSKAHQNRFSTSHTICQLRGLCARGAPMLAKLGNAQGGGASEGLCSCVHTDPASLQGTSSQRQRLRKVLFWGVLAVTGRFVAESRRQKAGKDAWAHGVGQHQAQR</sequence>
<protein>
    <submittedName>
        <fullName evidence="1">Uncharacterized protein</fullName>
    </submittedName>
</protein>